<dbReference type="InterPro" id="IPR050565">
    <property type="entry name" value="LYPA1-2/EST-like"/>
</dbReference>
<reference evidence="4 5" key="1">
    <citation type="submission" date="2018-05" db="EMBL/GenBank/DDBJ databases">
        <title>Genome sequencing and assembly of the regulated plant pathogen Lachnellula willkommii and related sister species for the development of diagnostic species identification markers.</title>
        <authorList>
            <person name="Giroux E."/>
            <person name="Bilodeau G."/>
        </authorList>
    </citation>
    <scope>NUCLEOTIDE SEQUENCE [LARGE SCALE GENOMIC DNA]</scope>
    <source>
        <strain evidence="4 5">CBS 197.66</strain>
    </source>
</reference>
<feature type="compositionally biased region" description="Polar residues" evidence="2">
    <location>
        <begin position="1"/>
        <end position="10"/>
    </location>
</feature>
<dbReference type="PANTHER" id="PTHR10655:SF67">
    <property type="entry name" value="PHOSPHOLIPASE_CARBOXYLESTERASE SUPERFAMILY (AFU_ORTHOLOGUE AFUA_5G09340)"/>
    <property type="match status" value="1"/>
</dbReference>
<name>A0A8H8RIY3_9HELO</name>
<dbReference type="InterPro" id="IPR029058">
    <property type="entry name" value="AB_hydrolase_fold"/>
</dbReference>
<feature type="domain" description="Phospholipase/carboxylesterase/thioesterase" evidence="3">
    <location>
        <begin position="34"/>
        <end position="239"/>
    </location>
</feature>
<organism evidence="4 5">
    <name type="scientific">Lachnellula subtilissima</name>
    <dbReference type="NCBI Taxonomy" id="602034"/>
    <lineage>
        <taxon>Eukaryota</taxon>
        <taxon>Fungi</taxon>
        <taxon>Dikarya</taxon>
        <taxon>Ascomycota</taxon>
        <taxon>Pezizomycotina</taxon>
        <taxon>Leotiomycetes</taxon>
        <taxon>Helotiales</taxon>
        <taxon>Lachnaceae</taxon>
        <taxon>Lachnellula</taxon>
    </lineage>
</organism>
<dbReference type="InterPro" id="IPR003140">
    <property type="entry name" value="PLipase/COase/thioEstase"/>
</dbReference>
<evidence type="ECO:0000313" key="5">
    <source>
        <dbReference type="Proteomes" id="UP000462212"/>
    </source>
</evidence>
<keyword evidence="4" id="KW-0378">Hydrolase</keyword>
<dbReference type="Gene3D" id="3.40.50.1820">
    <property type="entry name" value="alpha/beta hydrolase"/>
    <property type="match status" value="1"/>
</dbReference>
<feature type="region of interest" description="Disordered" evidence="2">
    <location>
        <begin position="1"/>
        <end position="28"/>
    </location>
</feature>
<keyword evidence="5" id="KW-1185">Reference proteome</keyword>
<gene>
    <name evidence="4" type="ORF">LSUB1_G005538</name>
</gene>
<protein>
    <submittedName>
        <fullName evidence="4">Putative hydrolase</fullName>
    </submittedName>
</protein>
<dbReference type="Proteomes" id="UP000462212">
    <property type="component" value="Unassembled WGS sequence"/>
</dbReference>
<accession>A0A8H8RIY3</accession>
<evidence type="ECO:0000256" key="1">
    <source>
        <dbReference type="ARBA" id="ARBA00006499"/>
    </source>
</evidence>
<dbReference type="Pfam" id="PF02230">
    <property type="entry name" value="Abhydrolase_2"/>
    <property type="match status" value="1"/>
</dbReference>
<comment type="caution">
    <text evidence="4">The sequence shown here is derived from an EMBL/GenBank/DDBJ whole genome shotgun (WGS) entry which is preliminary data.</text>
</comment>
<dbReference type="GO" id="GO:0052689">
    <property type="term" value="F:carboxylic ester hydrolase activity"/>
    <property type="evidence" value="ECO:0007669"/>
    <property type="project" value="TreeGrafter"/>
</dbReference>
<dbReference type="EMBL" id="QGMJ01000589">
    <property type="protein sequence ID" value="TVY34877.1"/>
    <property type="molecule type" value="Genomic_DNA"/>
</dbReference>
<dbReference type="PANTHER" id="PTHR10655">
    <property type="entry name" value="LYSOPHOSPHOLIPASE-RELATED"/>
    <property type="match status" value="1"/>
</dbReference>
<evidence type="ECO:0000256" key="2">
    <source>
        <dbReference type="SAM" id="MobiDB-lite"/>
    </source>
</evidence>
<sequence length="264" mass="28123">MASSSQSQPRLPTPSDFPPNATLSINPPTTGSPVNILILLHGLGDTHTSFTTLGKSLNLPETVTISLRAPNPIPSIFTGSSTPSFHWGDDILFDETKGSIDPDGGFTTTRKILLSTIIKDVLIEKCHYPPRNILFYGYGQGGMAALSIAVAASAASEDGEELEFGGVVSIGGRLPASTLTAGSGQGKKGKCKTPVLLCGGYKSREVTRQAVDALKERFKDVEYVKWAKEGDGMPGSREEMLPIMKFFARRLRSRAGVPEGAVEV</sequence>
<comment type="similarity">
    <text evidence="1">Belongs to the AB hydrolase superfamily. AB hydrolase 2 family.</text>
</comment>
<dbReference type="OrthoDB" id="437457at2759"/>
<dbReference type="GO" id="GO:0008474">
    <property type="term" value="F:palmitoyl-(protein) hydrolase activity"/>
    <property type="evidence" value="ECO:0007669"/>
    <property type="project" value="TreeGrafter"/>
</dbReference>
<dbReference type="SUPFAM" id="SSF53474">
    <property type="entry name" value="alpha/beta-Hydrolases"/>
    <property type="match status" value="1"/>
</dbReference>
<dbReference type="AlphaFoldDB" id="A0A8H8RIY3"/>
<dbReference type="GO" id="GO:0005737">
    <property type="term" value="C:cytoplasm"/>
    <property type="evidence" value="ECO:0007669"/>
    <property type="project" value="TreeGrafter"/>
</dbReference>
<proteinExistence type="inferred from homology"/>
<evidence type="ECO:0000313" key="4">
    <source>
        <dbReference type="EMBL" id="TVY34877.1"/>
    </source>
</evidence>
<evidence type="ECO:0000259" key="3">
    <source>
        <dbReference type="Pfam" id="PF02230"/>
    </source>
</evidence>